<sequence>MAKRRLDRRAQRAAAAEPEPEAQAPAPAPEPEQTGAAAPEDDASGSPKAPARLARAARGGLPVLWAALRPRLTRLAVSALAGWLMYASFPRMSWWWAAIVSIALLSWVLTHRATRPLGGLGYGFVFGLAFYVPLLPWISILVGATPWLVLATACALFPGLFGLGAVVVRRLPGWPIWFALLWAAQEWLKSVFPFGGFPWGSVAFGQAEGPLLPLVQLGGVALLSASIVLLGASVTAIALEIEKWLRTGPNKEAEAAEKPPAVVLPAICICLVFFGAVIVWPQVRHAGAGSGGEPPVTVAVVQGNVPRLGLDFNAQRRAVLDNHVRETIRLAEDVRAGSAPQPQFVIWPEDSSDIDPLINPDAGQQISLAAAAVGVPILVGTVLDVPGRPDDAPEFTNTVIVWNPVTGPAGRHDKAIVQPFGEYLPMPWLFRHLSGYANRAGHIVARPGDGVVRITGVPVGVATCWEVIFDRAPRTSVLNGAQLLTVPSNNATFNRTMSEQQLAFAKVRAVEHDRYVIVAGTTGISAVIAPDGAELVRTDFFVPAYLDIQVRLKTRLTPATRWAPVLQWILAGAAGAVILVAIRQNGWFPRPSRRRSKRAT</sequence>
<comment type="caution">
    <text evidence="11">The sequence shown here is derived from an EMBL/GenBank/DDBJ whole genome shotgun (WGS) entry which is preliminary data.</text>
</comment>
<protein>
    <recommendedName>
        <fullName evidence="8">Apolipoprotein N-acyltransferase</fullName>
        <shortName evidence="8">ALP N-acyltransferase</shortName>
        <ecNumber evidence="8">2.3.1.269</ecNumber>
    </recommendedName>
</protein>
<accession>A0ABQ1BNT3</accession>
<feature type="transmembrane region" description="Helical" evidence="8">
    <location>
        <begin position="147"/>
        <end position="168"/>
    </location>
</feature>
<dbReference type="HAMAP" id="MF_01148">
    <property type="entry name" value="Lnt"/>
    <property type="match status" value="1"/>
</dbReference>
<reference evidence="11 12" key="1">
    <citation type="journal article" date="2019" name="Emerg. Microbes Infect.">
        <title>Comprehensive subspecies identification of 175 nontuberculous mycobacteria species based on 7547 genomic profiles.</title>
        <authorList>
            <person name="Matsumoto Y."/>
            <person name="Kinjo T."/>
            <person name="Motooka D."/>
            <person name="Nabeya D."/>
            <person name="Jung N."/>
            <person name="Uechi K."/>
            <person name="Horii T."/>
            <person name="Iida T."/>
            <person name="Fujita J."/>
            <person name="Nakamura S."/>
        </authorList>
    </citation>
    <scope>NUCLEOTIDE SEQUENCE [LARGE SCALE GENOMIC DNA]</scope>
    <source>
        <strain evidence="11 12">JCM 13573</strain>
    </source>
</reference>
<comment type="similarity">
    <text evidence="8">Belongs to the CN hydrolase family. Apolipoprotein N-acyltransferase subfamily.</text>
</comment>
<evidence type="ECO:0000313" key="11">
    <source>
        <dbReference type="EMBL" id="GFG65376.1"/>
    </source>
</evidence>
<feature type="domain" description="CN hydrolase" evidence="10">
    <location>
        <begin position="296"/>
        <end position="552"/>
    </location>
</feature>
<proteinExistence type="inferred from homology"/>
<feature type="transmembrane region" description="Helical" evidence="8">
    <location>
        <begin position="122"/>
        <end position="141"/>
    </location>
</feature>
<feature type="transmembrane region" description="Helical" evidence="8">
    <location>
        <begin position="260"/>
        <end position="280"/>
    </location>
</feature>
<evidence type="ECO:0000256" key="6">
    <source>
        <dbReference type="ARBA" id="ARBA00023136"/>
    </source>
</evidence>
<evidence type="ECO:0000256" key="4">
    <source>
        <dbReference type="ARBA" id="ARBA00022692"/>
    </source>
</evidence>
<keyword evidence="4 8" id="KW-0812">Transmembrane</keyword>
<dbReference type="Proteomes" id="UP000465306">
    <property type="component" value="Unassembled WGS sequence"/>
</dbReference>
<dbReference type="InterPro" id="IPR036526">
    <property type="entry name" value="C-N_Hydrolase_sf"/>
</dbReference>
<comment type="function">
    <text evidence="8">Catalyzes the phospholipid dependent N-acylation of the N-terminal cysteine of apolipoprotein, the last step in lipoprotein maturation.</text>
</comment>
<dbReference type="NCBIfam" id="TIGR00546">
    <property type="entry name" value="lnt"/>
    <property type="match status" value="1"/>
</dbReference>
<evidence type="ECO:0000256" key="8">
    <source>
        <dbReference type="HAMAP-Rule" id="MF_01148"/>
    </source>
</evidence>
<dbReference type="PANTHER" id="PTHR38686:SF1">
    <property type="entry name" value="APOLIPOPROTEIN N-ACYLTRANSFERASE"/>
    <property type="match status" value="1"/>
</dbReference>
<name>A0ABQ1BNT3_9MYCO</name>
<gene>
    <name evidence="8" type="primary">lnt</name>
    <name evidence="11" type="ORF">MKUB_28660</name>
</gene>
<evidence type="ECO:0000259" key="10">
    <source>
        <dbReference type="PROSITE" id="PS50263"/>
    </source>
</evidence>
<feature type="transmembrane region" description="Helical" evidence="8">
    <location>
        <begin position="214"/>
        <end position="239"/>
    </location>
</feature>
<keyword evidence="5 8" id="KW-1133">Transmembrane helix</keyword>
<evidence type="ECO:0000313" key="12">
    <source>
        <dbReference type="Proteomes" id="UP000465306"/>
    </source>
</evidence>
<feature type="region of interest" description="Disordered" evidence="9">
    <location>
        <begin position="1"/>
        <end position="49"/>
    </location>
</feature>
<dbReference type="Gene3D" id="3.60.110.10">
    <property type="entry name" value="Carbon-nitrogen hydrolase"/>
    <property type="match status" value="1"/>
</dbReference>
<comment type="pathway">
    <text evidence="8">Protein modification; lipoprotein biosynthesis (N-acyl transfer).</text>
</comment>
<organism evidence="11 12">
    <name type="scientific">Mycobacterium kubicae</name>
    <dbReference type="NCBI Taxonomy" id="120959"/>
    <lineage>
        <taxon>Bacteria</taxon>
        <taxon>Bacillati</taxon>
        <taxon>Actinomycetota</taxon>
        <taxon>Actinomycetes</taxon>
        <taxon>Mycobacteriales</taxon>
        <taxon>Mycobacteriaceae</taxon>
        <taxon>Mycobacterium</taxon>
        <taxon>Mycobacterium simiae complex</taxon>
    </lineage>
</organism>
<dbReference type="InterPro" id="IPR045378">
    <property type="entry name" value="LNT_N"/>
</dbReference>
<feature type="transmembrane region" description="Helical" evidence="8">
    <location>
        <begin position="94"/>
        <end position="110"/>
    </location>
</feature>
<evidence type="ECO:0000256" key="5">
    <source>
        <dbReference type="ARBA" id="ARBA00022989"/>
    </source>
</evidence>
<dbReference type="Pfam" id="PF00795">
    <property type="entry name" value="CN_hydrolase"/>
    <property type="match status" value="1"/>
</dbReference>
<comment type="subcellular location">
    <subcellularLocation>
        <location evidence="1 8">Cell membrane</location>
        <topology evidence="1 8">Multi-pass membrane protein</topology>
    </subcellularLocation>
</comment>
<evidence type="ECO:0000256" key="2">
    <source>
        <dbReference type="ARBA" id="ARBA00022475"/>
    </source>
</evidence>
<evidence type="ECO:0000256" key="3">
    <source>
        <dbReference type="ARBA" id="ARBA00022679"/>
    </source>
</evidence>
<dbReference type="CDD" id="cd07571">
    <property type="entry name" value="ALP_N-acyl_transferase"/>
    <property type="match status" value="1"/>
</dbReference>
<comment type="catalytic activity">
    <reaction evidence="8">
        <text>N-terminal S-1,2-diacyl-sn-glyceryl-L-cysteinyl-[lipoprotein] + a glycerophospholipid = N-acyl-S-1,2-diacyl-sn-glyceryl-L-cysteinyl-[lipoprotein] + a 2-acyl-sn-glycero-3-phospholipid + H(+)</text>
        <dbReference type="Rhea" id="RHEA:48228"/>
        <dbReference type="Rhea" id="RHEA-COMP:14681"/>
        <dbReference type="Rhea" id="RHEA-COMP:14684"/>
        <dbReference type="ChEBI" id="CHEBI:15378"/>
        <dbReference type="ChEBI" id="CHEBI:136912"/>
        <dbReference type="ChEBI" id="CHEBI:140656"/>
        <dbReference type="ChEBI" id="CHEBI:140657"/>
        <dbReference type="ChEBI" id="CHEBI:140660"/>
        <dbReference type="EC" id="2.3.1.269"/>
    </reaction>
</comment>
<keyword evidence="6 8" id="KW-0472">Membrane</keyword>
<evidence type="ECO:0000256" key="7">
    <source>
        <dbReference type="ARBA" id="ARBA00023315"/>
    </source>
</evidence>
<dbReference type="PROSITE" id="PS50263">
    <property type="entry name" value="CN_HYDROLASE"/>
    <property type="match status" value="1"/>
</dbReference>
<feature type="transmembrane region" description="Helical" evidence="8">
    <location>
        <begin position="565"/>
        <end position="588"/>
    </location>
</feature>
<evidence type="ECO:0000256" key="9">
    <source>
        <dbReference type="SAM" id="MobiDB-lite"/>
    </source>
</evidence>
<feature type="compositionally biased region" description="Low complexity" evidence="9">
    <location>
        <begin position="12"/>
        <end position="38"/>
    </location>
</feature>
<dbReference type="Pfam" id="PF20154">
    <property type="entry name" value="LNT_N"/>
    <property type="match status" value="1"/>
</dbReference>
<dbReference type="InterPro" id="IPR004563">
    <property type="entry name" value="Apolipo_AcylTrfase"/>
</dbReference>
<keyword evidence="7 8" id="KW-0012">Acyltransferase</keyword>
<keyword evidence="12" id="KW-1185">Reference proteome</keyword>
<dbReference type="PANTHER" id="PTHR38686">
    <property type="entry name" value="APOLIPOPROTEIN N-ACYLTRANSFERASE"/>
    <property type="match status" value="1"/>
</dbReference>
<dbReference type="SUPFAM" id="SSF56317">
    <property type="entry name" value="Carbon-nitrogen hydrolase"/>
    <property type="match status" value="1"/>
</dbReference>
<dbReference type="InterPro" id="IPR003010">
    <property type="entry name" value="C-N_Hydrolase"/>
</dbReference>
<dbReference type="EC" id="2.3.1.269" evidence="8"/>
<evidence type="ECO:0000256" key="1">
    <source>
        <dbReference type="ARBA" id="ARBA00004651"/>
    </source>
</evidence>
<keyword evidence="3 8" id="KW-0808">Transferase</keyword>
<dbReference type="EMBL" id="BLKU01000003">
    <property type="protein sequence ID" value="GFG65376.1"/>
    <property type="molecule type" value="Genomic_DNA"/>
</dbReference>
<keyword evidence="2 8" id="KW-1003">Cell membrane</keyword>